<dbReference type="SUPFAM" id="SSF53474">
    <property type="entry name" value="alpha/beta-Hydrolases"/>
    <property type="match status" value="1"/>
</dbReference>
<dbReference type="InterPro" id="IPR029058">
    <property type="entry name" value="AB_hydrolase_fold"/>
</dbReference>
<evidence type="ECO:0000256" key="1">
    <source>
        <dbReference type="ARBA" id="ARBA00022801"/>
    </source>
</evidence>
<dbReference type="Pfam" id="PF00326">
    <property type="entry name" value="Peptidase_S9"/>
    <property type="match status" value="1"/>
</dbReference>
<evidence type="ECO:0000259" key="2">
    <source>
        <dbReference type="Pfam" id="PF00326"/>
    </source>
</evidence>
<keyword evidence="3" id="KW-0031">Aminopeptidase</keyword>
<organism evidence="3 4">
    <name type="scientific">Paenarthrobacter nicotinovorans</name>
    <name type="common">Arthrobacter nicotinovorans</name>
    <dbReference type="NCBI Taxonomy" id="29320"/>
    <lineage>
        <taxon>Bacteria</taxon>
        <taxon>Bacillati</taxon>
        <taxon>Actinomycetota</taxon>
        <taxon>Actinomycetes</taxon>
        <taxon>Micrococcales</taxon>
        <taxon>Micrococcaceae</taxon>
        <taxon>Paenarthrobacter</taxon>
    </lineage>
</organism>
<dbReference type="RefSeq" id="WP_306879578.1">
    <property type="nucleotide sequence ID" value="NZ_JAUSSW010000016.1"/>
</dbReference>
<dbReference type="PANTHER" id="PTHR42776:SF27">
    <property type="entry name" value="DIPEPTIDYL PEPTIDASE FAMILY MEMBER 6"/>
    <property type="match status" value="1"/>
</dbReference>
<dbReference type="Proteomes" id="UP001244563">
    <property type="component" value="Unassembled WGS sequence"/>
</dbReference>
<feature type="domain" description="Peptidase S9 prolyl oligopeptidase catalytic" evidence="2">
    <location>
        <begin position="234"/>
        <end position="436"/>
    </location>
</feature>
<sequence length="447" mass="48351">MLSVTDRNCETPPTAGFSAEVRGPLLWNPNGNSIIAVSEPAIAHRHTSLVQLHLNTADPDAVLTERLDRNVLLPAPGYPGTVPVLTHDGQHVLFSIRESGWTEIHALSLADGNIKPQLKEANRVYSGLAVAAEAPSLAVIVATGTTFPEIAVMDQTQGTLHNVTTLTDSVLGDRCLTKPIERRFRTGDGTEIHGWLLRREGNSGPGPLLLDIHGGPHNAWTGAAGPAWIYHHELLSRGWSVLTINSRGSDGYGEKFYTALQGKWGFADEPDFLEAIDALVEEGIADPTKLAVAGYSYGGFMTCHLTSRTKRFFAAVAGGSLCDLPALVGAADEGWNVLRYELQADPYNDRKELSAMSPAARAKDVVTPTLLLHGASDSRTPLSQAEEWAALLLGNGTKCELVAYPGEFHALPTKGRPSFRYDYQLRLVTWLEQHLDASERGTRPDAS</sequence>
<name>A0ABT9TTG0_PAENI</name>
<gene>
    <name evidence="3" type="ORF">J2T10_004040</name>
</gene>
<accession>A0ABT9TTG0</accession>
<keyword evidence="3" id="KW-0645">Protease</keyword>
<protein>
    <submittedName>
        <fullName evidence="3">Dipeptidyl aminopeptidase/acylaminoacyl peptidase</fullName>
    </submittedName>
</protein>
<proteinExistence type="predicted"/>
<dbReference type="EMBL" id="JAUSSW010000016">
    <property type="protein sequence ID" value="MDQ0104366.1"/>
    <property type="molecule type" value="Genomic_DNA"/>
</dbReference>
<reference evidence="3 4" key="1">
    <citation type="submission" date="2023-07" db="EMBL/GenBank/DDBJ databases">
        <title>Sorghum-associated microbial communities from plants grown in Nebraska, USA.</title>
        <authorList>
            <person name="Schachtman D."/>
        </authorList>
    </citation>
    <scope>NUCLEOTIDE SEQUENCE [LARGE SCALE GENOMIC DNA]</scope>
    <source>
        <strain evidence="3 4">CC523</strain>
    </source>
</reference>
<dbReference type="PROSITE" id="PS00708">
    <property type="entry name" value="PRO_ENDOPEP_SER"/>
    <property type="match status" value="1"/>
</dbReference>
<comment type="caution">
    <text evidence="3">The sequence shown here is derived from an EMBL/GenBank/DDBJ whole genome shotgun (WGS) entry which is preliminary data.</text>
</comment>
<dbReference type="InterPro" id="IPR001375">
    <property type="entry name" value="Peptidase_S9_cat"/>
</dbReference>
<dbReference type="PANTHER" id="PTHR42776">
    <property type="entry name" value="SERINE PEPTIDASE S9 FAMILY MEMBER"/>
    <property type="match status" value="1"/>
</dbReference>
<dbReference type="SUPFAM" id="SSF82171">
    <property type="entry name" value="DPP6 N-terminal domain-like"/>
    <property type="match status" value="1"/>
</dbReference>
<keyword evidence="1" id="KW-0378">Hydrolase</keyword>
<evidence type="ECO:0000313" key="3">
    <source>
        <dbReference type="EMBL" id="MDQ0104366.1"/>
    </source>
</evidence>
<dbReference type="GO" id="GO:0004177">
    <property type="term" value="F:aminopeptidase activity"/>
    <property type="evidence" value="ECO:0007669"/>
    <property type="project" value="UniProtKB-KW"/>
</dbReference>
<dbReference type="InterPro" id="IPR002471">
    <property type="entry name" value="Pept_S9_AS"/>
</dbReference>
<dbReference type="Gene3D" id="3.40.50.1820">
    <property type="entry name" value="alpha/beta hydrolase"/>
    <property type="match status" value="1"/>
</dbReference>
<keyword evidence="4" id="KW-1185">Reference proteome</keyword>
<evidence type="ECO:0000313" key="4">
    <source>
        <dbReference type="Proteomes" id="UP001244563"/>
    </source>
</evidence>